<dbReference type="Gramene" id="Psat07G0355500-T1">
    <property type="protein sequence ID" value="KAI5387475.1"/>
    <property type="gene ID" value="KIW84_073555"/>
</dbReference>
<evidence type="ECO:0000256" key="1">
    <source>
        <dbReference type="ARBA" id="ARBA00001946"/>
    </source>
</evidence>
<dbReference type="GO" id="GO:0010333">
    <property type="term" value="F:terpene synthase activity"/>
    <property type="evidence" value="ECO:0007669"/>
    <property type="project" value="InterPro"/>
</dbReference>
<keyword evidence="2" id="KW-0456">Lyase</keyword>
<protein>
    <recommendedName>
        <fullName evidence="3">Terpene synthase N-terminal domain-containing protein</fullName>
    </recommendedName>
</protein>
<organism evidence="4 5">
    <name type="scientific">Pisum sativum</name>
    <name type="common">Garden pea</name>
    <name type="synonym">Lathyrus oleraceus</name>
    <dbReference type="NCBI Taxonomy" id="3888"/>
    <lineage>
        <taxon>Eukaryota</taxon>
        <taxon>Viridiplantae</taxon>
        <taxon>Streptophyta</taxon>
        <taxon>Embryophyta</taxon>
        <taxon>Tracheophyta</taxon>
        <taxon>Spermatophyta</taxon>
        <taxon>Magnoliopsida</taxon>
        <taxon>eudicotyledons</taxon>
        <taxon>Gunneridae</taxon>
        <taxon>Pentapetalae</taxon>
        <taxon>rosids</taxon>
        <taxon>fabids</taxon>
        <taxon>Fabales</taxon>
        <taxon>Fabaceae</taxon>
        <taxon>Papilionoideae</taxon>
        <taxon>50 kb inversion clade</taxon>
        <taxon>NPAAA clade</taxon>
        <taxon>Hologalegina</taxon>
        <taxon>IRL clade</taxon>
        <taxon>Fabeae</taxon>
        <taxon>Lathyrus</taxon>
    </lineage>
</organism>
<dbReference type="InterPro" id="IPR001906">
    <property type="entry name" value="Terpene_synth_N"/>
</dbReference>
<gene>
    <name evidence="4" type="ORF">KIW84_073555</name>
</gene>
<evidence type="ECO:0000313" key="5">
    <source>
        <dbReference type="Proteomes" id="UP001058974"/>
    </source>
</evidence>
<evidence type="ECO:0000256" key="2">
    <source>
        <dbReference type="ARBA" id="ARBA00023239"/>
    </source>
</evidence>
<accession>A0A9D4VRM7</accession>
<dbReference type="SUPFAM" id="SSF48239">
    <property type="entry name" value="Terpenoid cyclases/Protein prenyltransferases"/>
    <property type="match status" value="1"/>
</dbReference>
<reference evidence="4 5" key="1">
    <citation type="journal article" date="2022" name="Nat. Genet.">
        <title>Improved pea reference genome and pan-genome highlight genomic features and evolutionary characteristics.</title>
        <authorList>
            <person name="Yang T."/>
            <person name="Liu R."/>
            <person name="Luo Y."/>
            <person name="Hu S."/>
            <person name="Wang D."/>
            <person name="Wang C."/>
            <person name="Pandey M.K."/>
            <person name="Ge S."/>
            <person name="Xu Q."/>
            <person name="Li N."/>
            <person name="Li G."/>
            <person name="Huang Y."/>
            <person name="Saxena R.K."/>
            <person name="Ji Y."/>
            <person name="Li M."/>
            <person name="Yan X."/>
            <person name="He Y."/>
            <person name="Liu Y."/>
            <person name="Wang X."/>
            <person name="Xiang C."/>
            <person name="Varshney R.K."/>
            <person name="Ding H."/>
            <person name="Gao S."/>
            <person name="Zong X."/>
        </authorList>
    </citation>
    <scope>NUCLEOTIDE SEQUENCE [LARGE SCALE GENOMIC DNA]</scope>
    <source>
        <strain evidence="4 5">cv. Zhongwan 6</strain>
    </source>
</reference>
<dbReference type="Proteomes" id="UP001058974">
    <property type="component" value="Chromosome 7"/>
</dbReference>
<dbReference type="Pfam" id="PF01397">
    <property type="entry name" value="Terpene_synth"/>
    <property type="match status" value="1"/>
</dbReference>
<proteinExistence type="predicted"/>
<dbReference type="InterPro" id="IPR008949">
    <property type="entry name" value="Isoprenoid_synthase_dom_sf"/>
</dbReference>
<keyword evidence="5" id="KW-1185">Reference proteome</keyword>
<evidence type="ECO:0000313" key="4">
    <source>
        <dbReference type="EMBL" id="KAI5387475.1"/>
    </source>
</evidence>
<feature type="domain" description="Terpene synthase N-terminal" evidence="3">
    <location>
        <begin position="36"/>
        <end position="190"/>
    </location>
</feature>
<dbReference type="Gene3D" id="1.50.10.130">
    <property type="entry name" value="Terpene synthase, N-terminal domain"/>
    <property type="match status" value="1"/>
</dbReference>
<dbReference type="PANTHER" id="PTHR31225:SF221">
    <property type="entry name" value="(-)-GERMACRENE D SYNTHASE"/>
    <property type="match status" value="1"/>
</dbReference>
<dbReference type="AlphaFoldDB" id="A0A9D4VRM7"/>
<dbReference type="GO" id="GO:0016114">
    <property type="term" value="P:terpenoid biosynthetic process"/>
    <property type="evidence" value="ECO:0007669"/>
    <property type="project" value="InterPro"/>
</dbReference>
<comment type="caution">
    <text evidence="4">The sequence shown here is derived from an EMBL/GenBank/DDBJ whole genome shotgun (WGS) entry which is preliminary data.</text>
</comment>
<feature type="non-terminal residue" evidence="4">
    <location>
        <position position="1"/>
    </location>
</feature>
<dbReference type="Gene3D" id="1.10.600.10">
    <property type="entry name" value="Farnesyl Diphosphate Synthase"/>
    <property type="match status" value="1"/>
</dbReference>
<dbReference type="InterPro" id="IPR050148">
    <property type="entry name" value="Terpene_synthase-like"/>
</dbReference>
<dbReference type="PANTHER" id="PTHR31225">
    <property type="entry name" value="OS04G0344100 PROTEIN-RELATED"/>
    <property type="match status" value="1"/>
</dbReference>
<dbReference type="FunFam" id="1.50.10.130:FF:000001">
    <property type="entry name" value="Isoprene synthase, chloroplastic"/>
    <property type="match status" value="1"/>
</dbReference>
<evidence type="ECO:0000259" key="3">
    <source>
        <dbReference type="Pfam" id="PF01397"/>
    </source>
</evidence>
<sequence length="200" mass="23121">LVAPPTINNLSRRSANYHPNIWGNHFIQYLSEEPMIILLKENVRQMLLPTNPLNDANLIDSIQRLGLYHHFEHEIGELLQHIHNNYVQNGTITLNFNEDLHSIALVFRLLRQHGYPILPDVFQKFKNEQGNFNETLVGDVEGMLSLYEATHLRIHGEELLDEALSFTSSHLKMMTTQLSPSLATKINHSLKRPLFKNMPR</sequence>
<dbReference type="GO" id="GO:0051707">
    <property type="term" value="P:response to other organism"/>
    <property type="evidence" value="ECO:0007669"/>
    <property type="project" value="UniProtKB-ARBA"/>
</dbReference>
<comment type="cofactor">
    <cofactor evidence="1">
        <name>Mg(2+)</name>
        <dbReference type="ChEBI" id="CHEBI:18420"/>
    </cofactor>
</comment>
<dbReference type="EMBL" id="JAMSHJ010000007">
    <property type="protein sequence ID" value="KAI5387475.1"/>
    <property type="molecule type" value="Genomic_DNA"/>
</dbReference>
<feature type="non-terminal residue" evidence="4">
    <location>
        <position position="200"/>
    </location>
</feature>
<dbReference type="InterPro" id="IPR008930">
    <property type="entry name" value="Terpenoid_cyclase/PrenylTrfase"/>
</dbReference>
<dbReference type="InterPro" id="IPR036965">
    <property type="entry name" value="Terpene_synth_N_sf"/>
</dbReference>
<name>A0A9D4VRM7_PEA</name>